<reference evidence="2" key="1">
    <citation type="journal article" date="2015" name="Nature">
        <title>Complex archaea that bridge the gap between prokaryotes and eukaryotes.</title>
        <authorList>
            <person name="Spang A."/>
            <person name="Saw J.H."/>
            <person name="Jorgensen S.L."/>
            <person name="Zaremba-Niedzwiedzka K."/>
            <person name="Martijn J."/>
            <person name="Lind A.E."/>
            <person name="van Eijk R."/>
            <person name="Schleper C."/>
            <person name="Guy L."/>
            <person name="Ettema T.J."/>
        </authorList>
    </citation>
    <scope>NUCLEOTIDE SEQUENCE</scope>
</reference>
<feature type="domain" description="Resolvase HTH" evidence="1">
    <location>
        <begin position="76"/>
        <end position="109"/>
    </location>
</feature>
<organism evidence="2">
    <name type="scientific">marine sediment metagenome</name>
    <dbReference type="NCBI Taxonomy" id="412755"/>
    <lineage>
        <taxon>unclassified sequences</taxon>
        <taxon>metagenomes</taxon>
        <taxon>ecological metagenomes</taxon>
    </lineage>
</organism>
<evidence type="ECO:0000259" key="1">
    <source>
        <dbReference type="Pfam" id="PF02796"/>
    </source>
</evidence>
<protein>
    <recommendedName>
        <fullName evidence="1">Resolvase HTH domain-containing protein</fullName>
    </recommendedName>
</protein>
<proteinExistence type="predicted"/>
<accession>A0A0F8ZMT1</accession>
<evidence type="ECO:0000313" key="2">
    <source>
        <dbReference type="EMBL" id="KKK67714.1"/>
    </source>
</evidence>
<dbReference type="Pfam" id="PF02796">
    <property type="entry name" value="HTH_7"/>
    <property type="match status" value="1"/>
</dbReference>
<dbReference type="GO" id="GO:0003677">
    <property type="term" value="F:DNA binding"/>
    <property type="evidence" value="ECO:0007669"/>
    <property type="project" value="InterPro"/>
</dbReference>
<dbReference type="AlphaFoldDB" id="A0A0F8ZMT1"/>
<comment type="caution">
    <text evidence="2">The sequence shown here is derived from an EMBL/GenBank/DDBJ whole genome shotgun (WGS) entry which is preliminary data.</text>
</comment>
<dbReference type="EMBL" id="LAZR01059472">
    <property type="protein sequence ID" value="KKK67714.1"/>
    <property type="molecule type" value="Genomic_DNA"/>
</dbReference>
<dbReference type="GO" id="GO:0000150">
    <property type="term" value="F:DNA strand exchange activity"/>
    <property type="evidence" value="ECO:0007669"/>
    <property type="project" value="InterPro"/>
</dbReference>
<gene>
    <name evidence="2" type="ORF">LCGC14_2951300</name>
</gene>
<sequence>MAGSRAGWAVAVCAKEGWLVYQRPQVGSVGHHGMICQRCYMVAELGRCPFCERLLCVTCYDADQDYPCRKAPLGQRDQQIRELRADGVSREEVAERFGLSTMTISRVTSG</sequence>
<dbReference type="InterPro" id="IPR006120">
    <property type="entry name" value="Resolvase_HTH_dom"/>
</dbReference>
<name>A0A0F8ZMT1_9ZZZZ</name>